<dbReference type="EMBL" id="FODB01000026">
    <property type="protein sequence ID" value="SEN82749.1"/>
    <property type="molecule type" value="Genomic_DNA"/>
</dbReference>
<proteinExistence type="predicted"/>
<dbReference type="RefSeq" id="WP_089675403.1">
    <property type="nucleotide sequence ID" value="NZ_FODB01000026.1"/>
</dbReference>
<evidence type="ECO:0000313" key="1">
    <source>
        <dbReference type="EMBL" id="SEN82749.1"/>
    </source>
</evidence>
<dbReference type="InterPro" id="IPR021936">
    <property type="entry name" value="DUF3549"/>
</dbReference>
<sequence length="350" mass="38128">MQPINTLDEFFTRSGAEVSLYHMGRRVTACSRETLRAFENAEQAWPEPWQGQARLGIVFRLGAMEEPAIWFLALPLDEQGMLSPAQRDGFINRLLETLGRNAAASDPTVLDAAESADVDHLMKDNPPAFTPDITFQAMLNARATYASALPASQHLEPVEAYLSGQQTIDWQALGLQGIADYVVRLDTPTADALALRIPQLPVSVIHSLCYCLEHQPLSEALIDALRTRGEQAASSGDLETLCACVRSVGSSAPAFAGDWYTNLLNDSAACGPDLMAAIAGRGWPLLEDAERLPLFLQRLAEDERSHFAAVVRDIALIPRLRLPVMLTLRDAPAGSAIQSRLSAMQPNQKG</sequence>
<dbReference type="Pfam" id="PF12069">
    <property type="entry name" value="DUF3549"/>
    <property type="match status" value="1"/>
</dbReference>
<evidence type="ECO:0000313" key="2">
    <source>
        <dbReference type="Proteomes" id="UP000199493"/>
    </source>
</evidence>
<dbReference type="AlphaFoldDB" id="A0A1H8JQ02"/>
<evidence type="ECO:0008006" key="3">
    <source>
        <dbReference type="Google" id="ProtNLM"/>
    </source>
</evidence>
<protein>
    <recommendedName>
        <fullName evidence="3">DUF3549 domain-containing protein</fullName>
    </recommendedName>
</protein>
<name>A0A1H8JQ02_9GAMM</name>
<organism evidence="1 2">
    <name type="scientific">Vreelandella aquamarina</name>
    <dbReference type="NCBI Taxonomy" id="77097"/>
    <lineage>
        <taxon>Bacteria</taxon>
        <taxon>Pseudomonadati</taxon>
        <taxon>Pseudomonadota</taxon>
        <taxon>Gammaproteobacteria</taxon>
        <taxon>Oceanospirillales</taxon>
        <taxon>Halomonadaceae</taxon>
        <taxon>Vreelandella</taxon>
    </lineage>
</organism>
<gene>
    <name evidence="1" type="ORF">SAMN04490369_102615</name>
</gene>
<dbReference type="STRING" id="77097.SAMN04490369_102615"/>
<dbReference type="Proteomes" id="UP000199493">
    <property type="component" value="Unassembled WGS sequence"/>
</dbReference>
<reference evidence="1 2" key="1">
    <citation type="submission" date="2016-10" db="EMBL/GenBank/DDBJ databases">
        <authorList>
            <person name="de Groot N.N."/>
        </authorList>
    </citation>
    <scope>NUCLEOTIDE SEQUENCE [LARGE SCALE GENOMIC DNA]</scope>
    <source>
        <strain evidence="1 2">558</strain>
    </source>
</reference>
<accession>A0A1H8JQ02</accession>